<protein>
    <recommendedName>
        <fullName evidence="1">Metallo-beta-lactamase domain-containing protein</fullName>
    </recommendedName>
</protein>
<dbReference type="SMART" id="SM00849">
    <property type="entry name" value="Lactamase_B"/>
    <property type="match status" value="1"/>
</dbReference>
<feature type="domain" description="Metallo-beta-lactamase" evidence="1">
    <location>
        <begin position="21"/>
        <end position="202"/>
    </location>
</feature>
<comment type="caution">
    <text evidence="2">The sequence shown here is derived from an EMBL/GenBank/DDBJ whole genome shotgun (WGS) entry which is preliminary data.</text>
</comment>
<dbReference type="GO" id="GO:0042781">
    <property type="term" value="F:3'-tRNA processing endoribonuclease activity"/>
    <property type="evidence" value="ECO:0007669"/>
    <property type="project" value="TreeGrafter"/>
</dbReference>
<dbReference type="RefSeq" id="WP_050672065.1">
    <property type="nucleotide sequence ID" value="NZ_LAIR01000002.1"/>
</dbReference>
<dbReference type="InterPro" id="IPR036866">
    <property type="entry name" value="RibonucZ/Hydroxyglut_hydro"/>
</dbReference>
<dbReference type="InterPro" id="IPR001279">
    <property type="entry name" value="Metallo-B-lactamas"/>
</dbReference>
<evidence type="ECO:0000313" key="3">
    <source>
        <dbReference type="Proteomes" id="UP000037397"/>
    </source>
</evidence>
<accession>A0A0L6CPE6</accession>
<evidence type="ECO:0000259" key="1">
    <source>
        <dbReference type="SMART" id="SM00849"/>
    </source>
</evidence>
<proteinExistence type="predicted"/>
<dbReference type="PANTHER" id="PTHR46018">
    <property type="entry name" value="ZINC PHOSPHODIESTERASE ELAC PROTEIN 1"/>
    <property type="match status" value="1"/>
</dbReference>
<dbReference type="OrthoDB" id="4137979at2"/>
<organism evidence="2 3">
    <name type="scientific">Luteipulveratus halotolerans</name>
    <dbReference type="NCBI Taxonomy" id="1631356"/>
    <lineage>
        <taxon>Bacteria</taxon>
        <taxon>Bacillati</taxon>
        <taxon>Actinomycetota</taxon>
        <taxon>Actinomycetes</taxon>
        <taxon>Micrococcales</taxon>
        <taxon>Dermacoccaceae</taxon>
        <taxon>Luteipulveratus</taxon>
    </lineage>
</organism>
<dbReference type="EMBL" id="LAIR01000002">
    <property type="protein sequence ID" value="KNX39641.1"/>
    <property type="molecule type" value="Genomic_DNA"/>
</dbReference>
<sequence length="258" mass="27091">MTPVTITTLGSCGAWPEPGRACSGVVVEYDGAAIAVDLGWGTLPRLLTHLRSPTAAPLAAVVVTHDHPDHTGDLPALMRARWYAGRDLPAVPLLCPEAVVVRLRESEDGAHRSCAHVFDWLGTPDAATVGGFDLALHRLPHYVDNVGVRIEAGGATVAVTGDTGPIEAVVELGRDVDVFVVDATDRHQRQGVPGPPPGTPAYNLTAAQAGALAARAGARRLVLTHFWPGNHRERSRQDAAAEFGGDVLLADEGLTITV</sequence>
<reference evidence="3" key="1">
    <citation type="submission" date="2015-03" db="EMBL/GenBank/DDBJ databases">
        <title>Luteipulveratus halotolerans sp. nov., a novel actinobacterium (Dermacoccaceae) from Sarawak, Malaysia.</title>
        <authorList>
            <person name="Juboi H."/>
            <person name="Basik A."/>
            <person name="Shamsul S.S."/>
            <person name="Arnold P."/>
            <person name="Schmitt E.K."/>
            <person name="Sanglier J.-J."/>
            <person name="Yeo T."/>
        </authorList>
    </citation>
    <scope>NUCLEOTIDE SEQUENCE [LARGE SCALE GENOMIC DNA]</scope>
    <source>
        <strain evidence="3">C296001</strain>
    </source>
</reference>
<dbReference type="PANTHER" id="PTHR46018:SF4">
    <property type="entry name" value="METALLO-HYDROLASE YHFI-RELATED"/>
    <property type="match status" value="1"/>
</dbReference>
<name>A0A0L6CPE6_9MICO</name>
<dbReference type="Proteomes" id="UP000037397">
    <property type="component" value="Unassembled WGS sequence"/>
</dbReference>
<keyword evidence="3" id="KW-1185">Reference proteome</keyword>
<dbReference type="AlphaFoldDB" id="A0A0L6CPE6"/>
<dbReference type="SUPFAM" id="SSF56281">
    <property type="entry name" value="Metallo-hydrolase/oxidoreductase"/>
    <property type="match status" value="1"/>
</dbReference>
<dbReference type="STRING" id="1631356.VV01_20590"/>
<dbReference type="PATRIC" id="fig|1631356.3.peg.4140"/>
<dbReference type="Pfam" id="PF12706">
    <property type="entry name" value="Lactamase_B_2"/>
    <property type="match status" value="1"/>
</dbReference>
<gene>
    <name evidence="2" type="ORF">VV01_20590</name>
</gene>
<dbReference type="Gene3D" id="3.60.15.10">
    <property type="entry name" value="Ribonuclease Z/Hydroxyacylglutathione hydrolase-like"/>
    <property type="match status" value="1"/>
</dbReference>
<evidence type="ECO:0000313" key="2">
    <source>
        <dbReference type="EMBL" id="KNX39641.1"/>
    </source>
</evidence>